<feature type="region of interest" description="Disordered" evidence="1">
    <location>
        <begin position="1"/>
        <end position="67"/>
    </location>
</feature>
<evidence type="ECO:0000256" key="1">
    <source>
        <dbReference type="SAM" id="MobiDB-lite"/>
    </source>
</evidence>
<protein>
    <recommendedName>
        <fullName evidence="4">SseB protein N-terminal domain-containing protein</fullName>
    </recommendedName>
</protein>
<name>A0A927L868_9ACTN</name>
<accession>A0A927L868</accession>
<gene>
    <name evidence="2" type="ORF">IHE70_32795</name>
</gene>
<sequence>MIARMSDHGGGGGAAEGTRRSRIYDYLEPTAPAEPPEATPPPPLERAPDPAHEQPATDQAAINRRRRRRREASALLGEFRRTAVLVPLSAEGDPLTGEFGGIRWIYAFSDEPSLARFAIARGEGAREWTYDRVLGARLLDVAIPAMPVPYGVALDVGSEGQGALFPPVMGIVPDSAALDVDASADAAAAAAANHLNKIAPTGS</sequence>
<dbReference type="Proteomes" id="UP000661025">
    <property type="component" value="Unassembled WGS sequence"/>
</dbReference>
<reference evidence="2" key="1">
    <citation type="submission" date="2020-09" db="EMBL/GenBank/DDBJ databases">
        <title>Streptomyces canutascabiei sp. nov., which causes potato common scab and is distributed across the world.</title>
        <authorList>
            <person name="Nguyen H.P."/>
            <person name="Weisberg A.J."/>
            <person name="Chang J.H."/>
            <person name="Clarke C.R."/>
        </authorList>
    </citation>
    <scope>NUCLEOTIDE SEQUENCE</scope>
    <source>
        <strain evidence="2">ID-01-6.2a</strain>
    </source>
</reference>
<evidence type="ECO:0008006" key="4">
    <source>
        <dbReference type="Google" id="ProtNLM"/>
    </source>
</evidence>
<feature type="compositionally biased region" description="Pro residues" evidence="1">
    <location>
        <begin position="32"/>
        <end position="45"/>
    </location>
</feature>
<comment type="caution">
    <text evidence="2">The sequence shown here is derived from an EMBL/GenBank/DDBJ whole genome shotgun (WGS) entry which is preliminary data.</text>
</comment>
<dbReference type="AlphaFoldDB" id="A0A927L868"/>
<organism evidence="2 3">
    <name type="scientific">Streptomyces caniscabiei</name>
    <dbReference type="NCBI Taxonomy" id="2746961"/>
    <lineage>
        <taxon>Bacteria</taxon>
        <taxon>Bacillati</taxon>
        <taxon>Actinomycetota</taxon>
        <taxon>Actinomycetes</taxon>
        <taxon>Kitasatosporales</taxon>
        <taxon>Streptomycetaceae</taxon>
        <taxon>Streptomyces</taxon>
    </lineage>
</organism>
<proteinExistence type="predicted"/>
<evidence type="ECO:0000313" key="2">
    <source>
        <dbReference type="EMBL" id="MBD9727876.1"/>
    </source>
</evidence>
<evidence type="ECO:0000313" key="3">
    <source>
        <dbReference type="Proteomes" id="UP000661025"/>
    </source>
</evidence>
<dbReference type="EMBL" id="JACYXT010000017">
    <property type="protein sequence ID" value="MBD9727876.1"/>
    <property type="molecule type" value="Genomic_DNA"/>
</dbReference>